<evidence type="ECO:0000313" key="2">
    <source>
        <dbReference type="Proteomes" id="UP001143910"/>
    </source>
</evidence>
<keyword evidence="2" id="KW-1185">Reference proteome</keyword>
<name>A0ACC1NI63_9HYPO</name>
<organism evidence="1 2">
    <name type="scientific">Zarea fungicola</name>
    <dbReference type="NCBI Taxonomy" id="93591"/>
    <lineage>
        <taxon>Eukaryota</taxon>
        <taxon>Fungi</taxon>
        <taxon>Dikarya</taxon>
        <taxon>Ascomycota</taxon>
        <taxon>Pezizomycotina</taxon>
        <taxon>Sordariomycetes</taxon>
        <taxon>Hypocreomycetidae</taxon>
        <taxon>Hypocreales</taxon>
        <taxon>Cordycipitaceae</taxon>
        <taxon>Zarea</taxon>
    </lineage>
</organism>
<dbReference type="Proteomes" id="UP001143910">
    <property type="component" value="Unassembled WGS sequence"/>
</dbReference>
<accession>A0ACC1NI63</accession>
<comment type="caution">
    <text evidence="1">The sequence shown here is derived from an EMBL/GenBank/DDBJ whole genome shotgun (WGS) entry which is preliminary data.</text>
</comment>
<dbReference type="EMBL" id="JANJQO010000390">
    <property type="protein sequence ID" value="KAJ2978291.1"/>
    <property type="molecule type" value="Genomic_DNA"/>
</dbReference>
<gene>
    <name evidence="1" type="ORF">NQ176_g3901</name>
</gene>
<reference evidence="1" key="1">
    <citation type="submission" date="2022-08" db="EMBL/GenBank/DDBJ databases">
        <title>Genome Sequence of Lecanicillium fungicola.</title>
        <authorList>
            <person name="Buettner E."/>
        </authorList>
    </citation>
    <scope>NUCLEOTIDE SEQUENCE</scope>
    <source>
        <strain evidence="1">Babe33</strain>
    </source>
</reference>
<evidence type="ECO:0000313" key="1">
    <source>
        <dbReference type="EMBL" id="KAJ2978291.1"/>
    </source>
</evidence>
<proteinExistence type="predicted"/>
<protein>
    <submittedName>
        <fullName evidence="1">Uncharacterized protein</fullName>
    </submittedName>
</protein>
<sequence length="163" mass="18606">MESSNEPRPLFIYGTLCAKPLLAWALTGDSSNVAQIHHMLRPACVHGYRRFAVKHADYPAVISSSNGSDFVDGYLLQAETPSQRRKLDDFEGEQYKVISVVVALVRHDDQDAEETITADMYLWDDDTDLLSSEPWELEIFVKDRLEDWIDIFDGMELIGEHDK</sequence>